<dbReference type="AlphaFoldDB" id="A0AAW0CRQ1"/>
<evidence type="ECO:0000313" key="4">
    <source>
        <dbReference type="EMBL" id="KAK7023607.1"/>
    </source>
</evidence>
<sequence length="422" mass="47511">MPENGVVNKLHQEILKKSGEDGESSKKSADDESEYGTFVVHQPCVALTTGKRQTVVFHQAPDDDRHFLPLPFPKSKQTDKCSTCQAPESTTNLLEVACSRDIRSHYATHKLSRKTTAEIVNLLQPRGRLFSAVRGKEIAIGIGEYAFRICFGTEGHCLWILTAHYNSIVGGQLSNRGEKGKAFQVPPNLIFGPPRNTPLQITIQAAFIRPDWTLIFVDHQVFITFHVMRLRQPCSANDFAQCSPLWHRLWSAQHGPVYSSEPEKTLAVLDAFRNEVQESSLDYTPVWKVMKERQDVFNGFGAQESCDTLFEALIHPKMPVSYVCKHDEVWRRFHKAVIQDHLQRIASLKTAKLPCVSGRRKFPFSMNVDGHNRYLHTITCYRRNPVSFSVEKLTQAHALGLFNPDAVLGEDGVALTSTVGTV</sequence>
<feature type="compositionally biased region" description="Basic and acidic residues" evidence="1">
    <location>
        <begin position="10"/>
        <end position="30"/>
    </location>
</feature>
<organism evidence="5 6">
    <name type="scientific">Paramarasmius palmivorus</name>
    <dbReference type="NCBI Taxonomy" id="297713"/>
    <lineage>
        <taxon>Eukaryota</taxon>
        <taxon>Fungi</taxon>
        <taxon>Dikarya</taxon>
        <taxon>Basidiomycota</taxon>
        <taxon>Agaricomycotina</taxon>
        <taxon>Agaricomycetes</taxon>
        <taxon>Agaricomycetidae</taxon>
        <taxon>Agaricales</taxon>
        <taxon>Marasmiineae</taxon>
        <taxon>Marasmiaceae</taxon>
        <taxon>Paramarasmius</taxon>
    </lineage>
</organism>
<dbReference type="GO" id="GO:0004321">
    <property type="term" value="F:fatty-acyl-CoA synthase activity"/>
    <property type="evidence" value="ECO:0007669"/>
    <property type="project" value="UniProtKB-EC"/>
</dbReference>
<keyword evidence="6" id="KW-1185">Reference proteome</keyword>
<proteinExistence type="predicted"/>
<accession>A0AAW0CRQ1</accession>
<dbReference type="EMBL" id="JAYKXP010000134">
    <property type="protein sequence ID" value="KAK7023607.1"/>
    <property type="molecule type" value="Genomic_DNA"/>
</dbReference>
<name>A0AAW0CRQ1_9AGAR</name>
<keyword evidence="5" id="KW-0012">Acyltransferase</keyword>
<dbReference type="EMBL" id="JAYKXP010000134">
    <property type="protein sequence ID" value="KAK7023606.1"/>
    <property type="molecule type" value="Genomic_DNA"/>
</dbReference>
<feature type="region of interest" description="Disordered" evidence="1">
    <location>
        <begin position="1"/>
        <end position="34"/>
    </location>
</feature>
<dbReference type="EMBL" id="JAYKXP010000035">
    <property type="protein sequence ID" value="KAK7040812.1"/>
    <property type="molecule type" value="Genomic_DNA"/>
</dbReference>
<evidence type="ECO:0000313" key="3">
    <source>
        <dbReference type="EMBL" id="KAK7023606.1"/>
    </source>
</evidence>
<evidence type="ECO:0000313" key="5">
    <source>
        <dbReference type="EMBL" id="KAK7040812.1"/>
    </source>
</evidence>
<comment type="caution">
    <text evidence="5">The sequence shown here is derived from an EMBL/GenBank/DDBJ whole genome shotgun (WGS) entry which is preliminary data.</text>
</comment>
<keyword evidence="5" id="KW-0808">Transferase</keyword>
<dbReference type="EMBL" id="JAYKXP010000302">
    <property type="protein sequence ID" value="KAK7015890.1"/>
    <property type="molecule type" value="Genomic_DNA"/>
</dbReference>
<gene>
    <name evidence="5" type="primary">fas2_1</name>
    <name evidence="3" type="synonym">fas2_4</name>
    <name evidence="4" type="synonym">fas2_5</name>
    <name evidence="2" type="synonym">fas2_8</name>
    <name evidence="5" type="ORF">VNI00_009408</name>
    <name evidence="3" type="ORF">VNI00_016645</name>
    <name evidence="4" type="ORF">VNI00_016646</name>
    <name evidence="2" type="ORF">VNI00_019017</name>
</gene>
<dbReference type="EC" id="2.3.1.86" evidence="5"/>
<evidence type="ECO:0000256" key="1">
    <source>
        <dbReference type="SAM" id="MobiDB-lite"/>
    </source>
</evidence>
<reference evidence="5 6" key="1">
    <citation type="submission" date="2024-01" db="EMBL/GenBank/DDBJ databases">
        <title>A draft genome for a cacao thread blight-causing isolate of Paramarasmius palmivorus.</title>
        <authorList>
            <person name="Baruah I.K."/>
            <person name="Bukari Y."/>
            <person name="Amoako-Attah I."/>
            <person name="Meinhardt L.W."/>
            <person name="Bailey B.A."/>
            <person name="Cohen S.P."/>
        </authorList>
    </citation>
    <scope>NUCLEOTIDE SEQUENCE [LARGE SCALE GENOMIC DNA]</scope>
    <source>
        <strain evidence="5 6">GH-12</strain>
    </source>
</reference>
<evidence type="ECO:0000313" key="6">
    <source>
        <dbReference type="Proteomes" id="UP001383192"/>
    </source>
</evidence>
<dbReference type="Proteomes" id="UP001383192">
    <property type="component" value="Unassembled WGS sequence"/>
</dbReference>
<protein>
    <submittedName>
        <fullName evidence="5">Fatty acid synthase alpha subunit Lsd1</fullName>
        <ecNumber evidence="5">2.3.1.86</ecNumber>
    </submittedName>
</protein>
<evidence type="ECO:0000313" key="2">
    <source>
        <dbReference type="EMBL" id="KAK7015890.1"/>
    </source>
</evidence>